<dbReference type="AlphaFoldDB" id="G0N389"/>
<proteinExistence type="predicted"/>
<protein>
    <submittedName>
        <fullName evidence="1">Uncharacterized protein</fullName>
    </submittedName>
</protein>
<evidence type="ECO:0000313" key="1">
    <source>
        <dbReference type="EMBL" id="EGT51372.1"/>
    </source>
</evidence>
<organism evidence="2">
    <name type="scientific">Caenorhabditis brenneri</name>
    <name type="common">Nematode worm</name>
    <dbReference type="NCBI Taxonomy" id="135651"/>
    <lineage>
        <taxon>Eukaryota</taxon>
        <taxon>Metazoa</taxon>
        <taxon>Ecdysozoa</taxon>
        <taxon>Nematoda</taxon>
        <taxon>Chromadorea</taxon>
        <taxon>Rhabditida</taxon>
        <taxon>Rhabditina</taxon>
        <taxon>Rhabditomorpha</taxon>
        <taxon>Rhabditoidea</taxon>
        <taxon>Rhabditidae</taxon>
        <taxon>Peloderinae</taxon>
        <taxon>Caenorhabditis</taxon>
    </lineage>
</organism>
<sequence>MRRRFWWVLEKTKRAREAVTTLHTVTNIMAKMDYAQAAREISEKYALQAEMMAQQYSEYRADFSDVNEDTYRRLAYDGKFPSNLSPTEQLPTPLFPATGKIYETERRLMVPLAIRDLSNPESKTLTV</sequence>
<name>G0N389_CAEBE</name>
<reference evidence="2" key="1">
    <citation type="submission" date="2011-07" db="EMBL/GenBank/DDBJ databases">
        <authorList>
            <consortium name="Caenorhabditis brenneri Sequencing and Analysis Consortium"/>
            <person name="Wilson R.K."/>
        </authorList>
    </citation>
    <scope>NUCLEOTIDE SEQUENCE [LARGE SCALE GENOMIC DNA]</scope>
    <source>
        <strain evidence="2">PB2801</strain>
    </source>
</reference>
<dbReference type="HOGENOM" id="CLU_1972437_0_0_1"/>
<dbReference type="EMBL" id="GL379833">
    <property type="protein sequence ID" value="EGT51372.1"/>
    <property type="molecule type" value="Genomic_DNA"/>
</dbReference>
<keyword evidence="2" id="KW-1185">Reference proteome</keyword>
<gene>
    <name evidence="1" type="ORF">CAEBREN_13033</name>
</gene>
<dbReference type="InParanoid" id="G0N389"/>
<evidence type="ECO:0000313" key="2">
    <source>
        <dbReference type="Proteomes" id="UP000008068"/>
    </source>
</evidence>
<dbReference type="Proteomes" id="UP000008068">
    <property type="component" value="Unassembled WGS sequence"/>
</dbReference>
<accession>G0N389</accession>